<organism evidence="1 2">
    <name type="scientific">Isoptericola haloaureus</name>
    <dbReference type="NCBI Taxonomy" id="1542902"/>
    <lineage>
        <taxon>Bacteria</taxon>
        <taxon>Bacillati</taxon>
        <taxon>Actinomycetota</taxon>
        <taxon>Actinomycetes</taxon>
        <taxon>Micrococcales</taxon>
        <taxon>Promicromonosporaceae</taxon>
        <taxon>Isoptericola</taxon>
    </lineage>
</organism>
<reference evidence="1" key="1">
    <citation type="journal article" date="2024" name="Antonie Van Leeuwenhoek">
        <title>Isoptericola haloaureus sp. nov., a dimorphic actinobacterium isolated from mangrove sediments of southeast India, implicating biosaline agricultural significance through nitrogen fixation and salt tolerance genes.</title>
        <authorList>
            <person name="Prathaban M."/>
            <person name="Prathiviraj R."/>
            <person name="Ravichandran M."/>
            <person name="Natarajan S.D."/>
            <person name="Sobanaa M."/>
            <person name="Hari Krishna Kumar S."/>
            <person name="Chandrasekar V."/>
            <person name="Selvin J."/>
        </authorList>
    </citation>
    <scope>NUCLEOTIDE SEQUENCE</scope>
    <source>
        <strain evidence="1">MP1014</strain>
    </source>
</reference>
<dbReference type="InterPro" id="IPR029475">
    <property type="entry name" value="DUF6807"/>
</dbReference>
<keyword evidence="2" id="KW-1185">Reference proteome</keyword>
<evidence type="ECO:0000313" key="1">
    <source>
        <dbReference type="EMBL" id="MEG3616101.1"/>
    </source>
</evidence>
<evidence type="ECO:0000313" key="2">
    <source>
        <dbReference type="Proteomes" id="UP001310387"/>
    </source>
</evidence>
<reference evidence="1" key="2">
    <citation type="submission" date="2024-02" db="EMBL/GenBank/DDBJ databases">
        <authorList>
            <person name="Prathaban M."/>
            <person name="Mythili R."/>
            <person name="Sharmila Devi N."/>
            <person name="Sobanaa M."/>
            <person name="Prathiviraj R."/>
            <person name="Selvin J."/>
        </authorList>
    </citation>
    <scope>NUCLEOTIDE SEQUENCE</scope>
    <source>
        <strain evidence="1">MP1014</strain>
    </source>
</reference>
<dbReference type="EMBL" id="JBAGLP010000118">
    <property type="protein sequence ID" value="MEG3616101.1"/>
    <property type="molecule type" value="Genomic_DNA"/>
</dbReference>
<dbReference type="RefSeq" id="WP_332902616.1">
    <property type="nucleotide sequence ID" value="NZ_JBAGLP010000118.1"/>
</dbReference>
<protein>
    <submittedName>
        <fullName evidence="1">PmoA family protein</fullName>
    </submittedName>
</protein>
<accession>A0ABU7Z9P5</accession>
<comment type="caution">
    <text evidence="1">The sequence shown here is derived from an EMBL/GenBank/DDBJ whole genome shotgun (WGS) entry which is preliminary data.</text>
</comment>
<proteinExistence type="predicted"/>
<gene>
    <name evidence="1" type="ORF">V5O49_13280</name>
</gene>
<dbReference type="Proteomes" id="UP001310387">
    <property type="component" value="Unassembled WGS sequence"/>
</dbReference>
<name>A0ABU7Z9P5_9MICO</name>
<sequence length="335" mass="35523">MAVTLNSDGAAMTGSRDGVDLFTYVYRPHDVPYESPRPYLHPLRTRGGDVVSAYRPWDHVWHKGIAWSLPHVGPWNFWGGPNYVREQGTYVDLDNDGSMEHQQFTALGPCGFTEELSWRTPPSADGTPGEVVVREERTVQVVVPDDAPDAWVLTFRSVMTNVSAGPLDIGSPTTNGRENAGYGGLFWRGPRSFTEGQVLVPTDDGGAAAADAEDVRGLRAEWLGFVGRHDGEAPSAAGGSRSSTVVMVDPGSNPGGTPQWFVRSVPFACVCPAPFFSQEVPFAAGQTLTFDYAVVVADGAADGARGSALAALGRHVLAGEGAGLETGHVTPAGAR</sequence>
<dbReference type="Pfam" id="PF14100">
    <property type="entry name" value="DUF6807"/>
    <property type="match status" value="1"/>
</dbReference>